<evidence type="ECO:0000256" key="2">
    <source>
        <dbReference type="ARBA" id="ARBA00022448"/>
    </source>
</evidence>
<keyword evidence="5" id="KW-0547">Nucleotide-binding</keyword>
<evidence type="ECO:0000259" key="11">
    <source>
        <dbReference type="PROSITE" id="PS50893"/>
    </source>
</evidence>
<dbReference type="GO" id="GO:0005524">
    <property type="term" value="F:ATP binding"/>
    <property type="evidence" value="ECO:0007669"/>
    <property type="project" value="UniProtKB-KW"/>
</dbReference>
<dbReference type="GO" id="GO:0005886">
    <property type="term" value="C:plasma membrane"/>
    <property type="evidence" value="ECO:0007669"/>
    <property type="project" value="UniProtKB-SubCell"/>
</dbReference>
<feature type="transmembrane region" description="Helical" evidence="10">
    <location>
        <begin position="863"/>
        <end position="889"/>
    </location>
</feature>
<evidence type="ECO:0000256" key="9">
    <source>
        <dbReference type="ARBA" id="ARBA00038388"/>
    </source>
</evidence>
<dbReference type="PROSITE" id="PS00211">
    <property type="entry name" value="ABC_TRANSPORTER_1"/>
    <property type="match status" value="1"/>
</dbReference>
<dbReference type="PROSITE" id="PS50893">
    <property type="entry name" value="ABC_TRANSPORTER_2"/>
    <property type="match status" value="1"/>
</dbReference>
<comment type="subcellular location">
    <subcellularLocation>
        <location evidence="1">Cell inner membrane</location>
        <topology evidence="1">Multi-pass membrane protein</topology>
    </subcellularLocation>
</comment>
<comment type="caution">
    <text evidence="12">The sequence shown here is derived from an EMBL/GenBank/DDBJ whole genome shotgun (WGS) entry which is preliminary data.</text>
</comment>
<dbReference type="PANTHER" id="PTHR42798:SF6">
    <property type="entry name" value="CELL DIVISION ATP-BINDING PROTEIN FTSE"/>
    <property type="match status" value="1"/>
</dbReference>
<protein>
    <submittedName>
        <fullName evidence="12">ABC transporter</fullName>
    </submittedName>
</protein>
<keyword evidence="7 10" id="KW-1133">Transmembrane helix</keyword>
<dbReference type="GO" id="GO:0016887">
    <property type="term" value="F:ATP hydrolysis activity"/>
    <property type="evidence" value="ECO:0007669"/>
    <property type="project" value="InterPro"/>
</dbReference>
<dbReference type="InterPro" id="IPR003838">
    <property type="entry name" value="ABC3_permease_C"/>
</dbReference>
<dbReference type="PANTHER" id="PTHR42798">
    <property type="entry name" value="LIPOPROTEIN-RELEASING SYSTEM ATP-BINDING PROTEIN LOLD"/>
    <property type="match status" value="1"/>
</dbReference>
<dbReference type="GO" id="GO:0098796">
    <property type="term" value="C:membrane protein complex"/>
    <property type="evidence" value="ECO:0007669"/>
    <property type="project" value="UniProtKB-ARBA"/>
</dbReference>
<comment type="similarity">
    <text evidence="9">Belongs to the ABC transporter superfamily. Macrolide exporter (TC 3.A.1.122) family.</text>
</comment>
<dbReference type="InterPro" id="IPR017871">
    <property type="entry name" value="ABC_transporter-like_CS"/>
</dbReference>
<dbReference type="CDD" id="cd03255">
    <property type="entry name" value="ABC_MJ0796_LolCDE_FtsE"/>
    <property type="match status" value="1"/>
</dbReference>
<keyword evidence="8 10" id="KW-0472">Membrane</keyword>
<evidence type="ECO:0000256" key="5">
    <source>
        <dbReference type="ARBA" id="ARBA00022741"/>
    </source>
</evidence>
<gene>
    <name evidence="12" type="ORF">CRD60_01780</name>
</gene>
<organism evidence="12 13">
    <name type="scientific">Bifidobacterium aemilianum</name>
    <dbReference type="NCBI Taxonomy" id="2493120"/>
    <lineage>
        <taxon>Bacteria</taxon>
        <taxon>Bacillati</taxon>
        <taxon>Actinomycetota</taxon>
        <taxon>Actinomycetes</taxon>
        <taxon>Bifidobacteriales</taxon>
        <taxon>Bifidobacteriaceae</taxon>
        <taxon>Bifidobacterium</taxon>
    </lineage>
</organism>
<reference evidence="12 13" key="1">
    <citation type="submission" date="2017-10" db="EMBL/GenBank/DDBJ databases">
        <title>Bifidobacterium xylocopum sp. nov. and Bifidobacterium aemilianum sp. nov., from the carpenter bee (Xylocopa violacea) digestive tract.</title>
        <authorList>
            <person name="Alberoni D."/>
            <person name="Baffoni L."/>
            <person name="Di Gioia D."/>
            <person name="Gaggia F."/>
            <person name="Biavati B."/>
        </authorList>
    </citation>
    <scope>NUCLEOTIDE SEQUENCE [LARGE SCALE GENOMIC DNA]</scope>
    <source>
        <strain evidence="12 13">XV10</strain>
    </source>
</reference>
<evidence type="ECO:0000256" key="7">
    <source>
        <dbReference type="ARBA" id="ARBA00022989"/>
    </source>
</evidence>
<dbReference type="SUPFAM" id="SSF52540">
    <property type="entry name" value="P-loop containing nucleoside triphosphate hydrolases"/>
    <property type="match status" value="1"/>
</dbReference>
<evidence type="ECO:0000313" key="12">
    <source>
        <dbReference type="EMBL" id="RBP98600.1"/>
    </source>
</evidence>
<sequence>MLQINHISKQYQTGDFVQKVLDDVSVNLRDSEFVAILGPSGSGKTTLLNIIGGLDRYDQGDIDINGTSTKLYKDRDWDAYRNHTIGFVFQSYNLIPHQTILSNVELALTISGASKAERKDRARKALEEVGLGDHINKRPNQLSGGQMQRVAIARALVNNPSIVLADEPTGALDSETSVQIMNLLKEVAKDRLVVMVTHNPELAHEYATRIVELHDGRIVSDSDPLILAEGEGLRRARHRRLGKASMSMLTSISLSFNNLRTKKGRTFLTAFAGSIGIIGIALILSVSTGVNTYIADVQRDTMTSYPISIQEQSFDLNKIMGSAQESNQSKEGKTGRKAIYPDDSSITNASTLTSSISSNNLTAFKRYLDNPKSELNQYVGRVGVQYSYDAKFSIYDHDPKGTLVSADGVTIGGQQGSVASQMASMNPSGDPSAMQSMQMSRLTGKTETNTSPKSFSEIMPGKDEDATPISKVITDNYQVVDGHWPKDKDQVVLVLDSNNQIPLTTLYELGLLPASDYNDMMSKINNGQRVKPDTSKMDYDKALKQTLDLVPASDQYVKGADGHYNYVGGDAGQVAKLAQDAIHLNIVGIVRPTEKASATPLPAGVGYTRQLTNHLIDQAQSSQVVKDQQADRQRNVLNGLAFTADDDGAKAAQAKDYVASLPVPQKAAMSKALAAAQQADQQDGAAGAGANASQLPGQAQYRGQGGILAMGDQQAAASMDSYMATASQDQLVSIYEQYVRPQVGSYKDNMTAFGLINRDTPSTIKIYADSFENKNSISEAIDHYNQKAKKADKIVYTDYAGLIMNSVTTIINVISGVLIAFVSVSLVVSSIMIGIITYISVLERTKEIGILRAMGASKHNISQVFDAETGIIGLLSGFLGVGITLLLLIPGNTLIHHLMGTDQVTAVLPVGGAVVLIILSMILTLIGGLIPSKKAAKQDPATALRTE</sequence>
<keyword evidence="2" id="KW-0813">Transport</keyword>
<dbReference type="FunFam" id="3.40.50.300:FF:000032">
    <property type="entry name" value="Export ABC transporter ATP-binding protein"/>
    <property type="match status" value="1"/>
</dbReference>
<dbReference type="InterPro" id="IPR027417">
    <property type="entry name" value="P-loop_NTPase"/>
</dbReference>
<dbReference type="InterPro" id="IPR003593">
    <property type="entry name" value="AAA+_ATPase"/>
</dbReference>
<keyword evidence="6" id="KW-0067">ATP-binding</keyword>
<proteinExistence type="inferred from homology"/>
<dbReference type="Pfam" id="PF00005">
    <property type="entry name" value="ABC_tran"/>
    <property type="match status" value="1"/>
</dbReference>
<keyword evidence="3" id="KW-1003">Cell membrane</keyword>
<evidence type="ECO:0000256" key="6">
    <source>
        <dbReference type="ARBA" id="ARBA00022840"/>
    </source>
</evidence>
<evidence type="ECO:0000256" key="1">
    <source>
        <dbReference type="ARBA" id="ARBA00004429"/>
    </source>
</evidence>
<dbReference type="RefSeq" id="WP_113859573.1">
    <property type="nucleotide sequence ID" value="NZ_PDCG01000001.1"/>
</dbReference>
<evidence type="ECO:0000256" key="8">
    <source>
        <dbReference type="ARBA" id="ARBA00023136"/>
    </source>
</evidence>
<evidence type="ECO:0000313" key="13">
    <source>
        <dbReference type="Proteomes" id="UP000252530"/>
    </source>
</evidence>
<keyword evidence="13" id="KW-1185">Reference proteome</keyword>
<dbReference type="OrthoDB" id="2079174at2"/>
<feature type="transmembrane region" description="Helical" evidence="10">
    <location>
        <begin position="909"/>
        <end position="930"/>
    </location>
</feature>
<dbReference type="InterPro" id="IPR003439">
    <property type="entry name" value="ABC_transporter-like_ATP-bd"/>
</dbReference>
<dbReference type="Gene3D" id="3.40.50.300">
    <property type="entry name" value="P-loop containing nucleotide triphosphate hydrolases"/>
    <property type="match status" value="1"/>
</dbReference>
<evidence type="ECO:0000256" key="3">
    <source>
        <dbReference type="ARBA" id="ARBA00022475"/>
    </source>
</evidence>
<feature type="domain" description="ABC transporter" evidence="11">
    <location>
        <begin position="2"/>
        <end position="240"/>
    </location>
</feature>
<keyword evidence="4 10" id="KW-0812">Transmembrane</keyword>
<dbReference type="InterPro" id="IPR017911">
    <property type="entry name" value="MacB-like_ATP-bd"/>
</dbReference>
<accession>A0A366KA33</accession>
<evidence type="ECO:0000256" key="10">
    <source>
        <dbReference type="SAM" id="Phobius"/>
    </source>
</evidence>
<dbReference type="Pfam" id="PF02687">
    <property type="entry name" value="FtsX"/>
    <property type="match status" value="1"/>
</dbReference>
<feature type="transmembrane region" description="Helical" evidence="10">
    <location>
        <begin position="813"/>
        <end position="842"/>
    </location>
</feature>
<evidence type="ECO:0000256" key="4">
    <source>
        <dbReference type="ARBA" id="ARBA00022692"/>
    </source>
</evidence>
<dbReference type="SMART" id="SM00382">
    <property type="entry name" value="AAA"/>
    <property type="match status" value="1"/>
</dbReference>
<dbReference type="Proteomes" id="UP000252530">
    <property type="component" value="Unassembled WGS sequence"/>
</dbReference>
<dbReference type="EMBL" id="PDCG01000001">
    <property type="protein sequence ID" value="RBP98600.1"/>
    <property type="molecule type" value="Genomic_DNA"/>
</dbReference>
<dbReference type="AlphaFoldDB" id="A0A366KA33"/>
<feature type="transmembrane region" description="Helical" evidence="10">
    <location>
        <begin position="267"/>
        <end position="286"/>
    </location>
</feature>
<dbReference type="GO" id="GO:0022857">
    <property type="term" value="F:transmembrane transporter activity"/>
    <property type="evidence" value="ECO:0007669"/>
    <property type="project" value="UniProtKB-ARBA"/>
</dbReference>
<name>A0A366KA33_9BIFI</name>